<dbReference type="SUPFAM" id="SSF55797">
    <property type="entry name" value="PR-1-like"/>
    <property type="match status" value="1"/>
</dbReference>
<evidence type="ECO:0000259" key="1">
    <source>
        <dbReference type="Pfam" id="PF00188"/>
    </source>
</evidence>
<dbReference type="PANTHER" id="PTHR31157">
    <property type="entry name" value="SCP DOMAIN-CONTAINING PROTEIN"/>
    <property type="match status" value="1"/>
</dbReference>
<accession>A0A5C8KXN7</accession>
<feature type="domain" description="SCP" evidence="1">
    <location>
        <begin position="142"/>
        <end position="269"/>
    </location>
</feature>
<dbReference type="PANTHER" id="PTHR31157:SF1">
    <property type="entry name" value="SCP DOMAIN-CONTAINING PROTEIN"/>
    <property type="match status" value="1"/>
</dbReference>
<dbReference type="InterPro" id="IPR035940">
    <property type="entry name" value="CAP_sf"/>
</dbReference>
<sequence>MIMGFASASDPVAGDEAELVSLINSHRDASDACDGRQVAAVPSLAPDERLARLDAGAASNPMAATRATGYSPAKVQVIELRGPGDAHEAMEFLATRYCPVLLDEQFTDIGVARDGTRWQVVLARPLLDEGLGDWREAGRAILEQVNQARATARYCGSAHHDAAAPLQWSEPLAQAALAHGRDMAEHNFFSHVSPSGETLSHRVDQADYAWSRIGENIAAGAGSPEQAVEGWIDSPTHCTTLMNPDFSATGAAYAIDEQSDAVIYWVQVFGTPQ</sequence>
<dbReference type="AlphaFoldDB" id="A0A5C8KXN7"/>
<keyword evidence="3" id="KW-1185">Reference proteome</keyword>
<dbReference type="Gene3D" id="3.40.33.10">
    <property type="entry name" value="CAP"/>
    <property type="match status" value="1"/>
</dbReference>
<dbReference type="OrthoDB" id="68195at2"/>
<comment type="caution">
    <text evidence="2">The sequence shown here is derived from an EMBL/GenBank/DDBJ whole genome shotgun (WGS) entry which is preliminary data.</text>
</comment>
<reference evidence="2 3" key="1">
    <citation type="submission" date="2019-08" db="EMBL/GenBank/DDBJ databases">
        <authorList>
            <person name="Karlyshev A.V."/>
        </authorList>
    </citation>
    <scope>NUCLEOTIDE SEQUENCE [LARGE SCALE GENOMIC DNA]</scope>
    <source>
        <strain evidence="2 3">Alg18-2.2</strain>
    </source>
</reference>
<evidence type="ECO:0000313" key="3">
    <source>
        <dbReference type="Proteomes" id="UP000321248"/>
    </source>
</evidence>
<dbReference type="CDD" id="cd05379">
    <property type="entry name" value="CAP_bacterial"/>
    <property type="match status" value="1"/>
</dbReference>
<organism evidence="2 3">
    <name type="scientific">Alkalisalibacterium limincola</name>
    <dbReference type="NCBI Taxonomy" id="2699169"/>
    <lineage>
        <taxon>Bacteria</taxon>
        <taxon>Pseudomonadati</taxon>
        <taxon>Pseudomonadota</taxon>
        <taxon>Gammaproteobacteria</taxon>
        <taxon>Lysobacterales</taxon>
        <taxon>Lysobacteraceae</taxon>
        <taxon>Alkalisalibacterium</taxon>
    </lineage>
</organism>
<dbReference type="EMBL" id="VRTS01000002">
    <property type="protein sequence ID" value="TXK65159.1"/>
    <property type="molecule type" value="Genomic_DNA"/>
</dbReference>
<name>A0A5C8KXN7_9GAMM</name>
<dbReference type="InterPro" id="IPR014044">
    <property type="entry name" value="CAP_dom"/>
</dbReference>
<dbReference type="Proteomes" id="UP000321248">
    <property type="component" value="Unassembled WGS sequence"/>
</dbReference>
<gene>
    <name evidence="2" type="ORF">FU658_03545</name>
</gene>
<proteinExistence type="predicted"/>
<evidence type="ECO:0000313" key="2">
    <source>
        <dbReference type="EMBL" id="TXK65159.1"/>
    </source>
</evidence>
<dbReference type="Pfam" id="PF00188">
    <property type="entry name" value="CAP"/>
    <property type="match status" value="1"/>
</dbReference>
<protein>
    <submittedName>
        <fullName evidence="2">CAP domain-containing protein</fullName>
    </submittedName>
</protein>